<dbReference type="Proteomes" id="UP001620234">
    <property type="component" value="Unassembled WGS sequence"/>
</dbReference>
<dbReference type="RefSeq" id="WP_404671854.1">
    <property type="nucleotide sequence ID" value="NZ_JBJDPD010000003.1"/>
</dbReference>
<feature type="compositionally biased region" description="Polar residues" evidence="1">
    <location>
        <begin position="1"/>
        <end position="22"/>
    </location>
</feature>
<evidence type="ECO:0000313" key="2">
    <source>
        <dbReference type="EMBL" id="MFK4000322.1"/>
    </source>
</evidence>
<comment type="caution">
    <text evidence="2">The sequence shown here is derived from an EMBL/GenBank/DDBJ whole genome shotgun (WGS) entry which is preliminary data.</text>
</comment>
<dbReference type="EMBL" id="JBJDPD010000003">
    <property type="protein sequence ID" value="MFK4000322.1"/>
    <property type="molecule type" value="Genomic_DNA"/>
</dbReference>
<keyword evidence="3" id="KW-1185">Reference proteome</keyword>
<proteinExistence type="predicted"/>
<feature type="compositionally biased region" description="Low complexity" evidence="1">
    <location>
        <begin position="23"/>
        <end position="38"/>
    </location>
</feature>
<accession>A0ABW8L763</accession>
<feature type="region of interest" description="Disordered" evidence="1">
    <location>
        <begin position="1"/>
        <end position="51"/>
    </location>
</feature>
<evidence type="ECO:0000313" key="3">
    <source>
        <dbReference type="Proteomes" id="UP001620234"/>
    </source>
</evidence>
<reference evidence="2 3" key="1">
    <citation type="submission" date="2024-11" db="EMBL/GenBank/DDBJ databases">
        <title>The Natural Products Discovery Center: Release of the First 8490 Sequenced Strains for Exploring Actinobacteria Biosynthetic Diversity.</title>
        <authorList>
            <person name="Kalkreuter E."/>
            <person name="Kautsar S.A."/>
            <person name="Yang D."/>
            <person name="Bader C.D."/>
            <person name="Teijaro C.N."/>
            <person name="Fluegel L."/>
            <person name="Davis C.M."/>
            <person name="Simpson J.R."/>
            <person name="Lauterbach L."/>
            <person name="Steele A.D."/>
            <person name="Gui C."/>
            <person name="Meng S."/>
            <person name="Li G."/>
            <person name="Viehrig K."/>
            <person name="Ye F."/>
            <person name="Su P."/>
            <person name="Kiefer A.F."/>
            <person name="Nichols A."/>
            <person name="Cepeda A.J."/>
            <person name="Yan W."/>
            <person name="Fan B."/>
            <person name="Jiang Y."/>
            <person name="Adhikari A."/>
            <person name="Zheng C.-J."/>
            <person name="Schuster L."/>
            <person name="Cowan T.M."/>
            <person name="Smanski M.J."/>
            <person name="Chevrette M.G."/>
            <person name="De Carvalho L.P.S."/>
            <person name="Shen B."/>
        </authorList>
    </citation>
    <scope>NUCLEOTIDE SEQUENCE [LARGE SCALE GENOMIC DNA]</scope>
    <source>
        <strain evidence="2 3">NPDC077433</strain>
    </source>
</reference>
<feature type="compositionally biased region" description="Polar residues" evidence="1">
    <location>
        <begin position="39"/>
        <end position="51"/>
    </location>
</feature>
<sequence>MDLPTFSTRASDNNDTYSTLNDTAPTSVSNTSTTSNGSEHPNATTEGHTQTIDPNAIILAEALTDKTISWQIHNCKIIKKTVTQDLPLPFLYHYDSLSDAVKQTHPLTPVLLASFNTPMTPNDAAQLIGIEEGLISSPWHVKVIGSLVVFSEALQLAVRLHWTNTGKETQQVYVKEAADAIAAAFKDWQFFGRVDVLYKNDKQTLISIDEQDSSAQTPSPESLLTIDANGEYQLLLATHALAVITKLEADKVDLPWFDKAILERLE</sequence>
<organism evidence="2 3">
    <name type="scientific">Psychrobacter namhaensis</name>
    <dbReference type="NCBI Taxonomy" id="292734"/>
    <lineage>
        <taxon>Bacteria</taxon>
        <taxon>Pseudomonadati</taxon>
        <taxon>Pseudomonadota</taxon>
        <taxon>Gammaproteobacteria</taxon>
        <taxon>Moraxellales</taxon>
        <taxon>Moraxellaceae</taxon>
        <taxon>Psychrobacter</taxon>
    </lineage>
</organism>
<protein>
    <submittedName>
        <fullName evidence="2">Uncharacterized protein</fullName>
    </submittedName>
</protein>
<gene>
    <name evidence="2" type="ORF">ACI2I3_03095</name>
</gene>
<evidence type="ECO:0000256" key="1">
    <source>
        <dbReference type="SAM" id="MobiDB-lite"/>
    </source>
</evidence>
<name>A0ABW8L763_9GAMM</name>